<dbReference type="Pfam" id="PF00710">
    <property type="entry name" value="Asparaginase"/>
    <property type="match status" value="1"/>
</dbReference>
<feature type="domain" description="L-asparaginase N-terminal" evidence="4">
    <location>
        <begin position="5"/>
        <end position="187"/>
    </location>
</feature>
<dbReference type="PROSITE" id="PS51732">
    <property type="entry name" value="ASN_GLN_ASE_3"/>
    <property type="match status" value="1"/>
</dbReference>
<gene>
    <name evidence="6" type="ORF">G5B40_09610</name>
</gene>
<dbReference type="InterPro" id="IPR027473">
    <property type="entry name" value="L-asparaginase_C"/>
</dbReference>
<dbReference type="PIRSF" id="PIRSF001220">
    <property type="entry name" value="L-ASNase_gatD"/>
    <property type="match status" value="1"/>
</dbReference>
<dbReference type="InterPro" id="IPR036152">
    <property type="entry name" value="Asp/glu_Ase-like_sf"/>
</dbReference>
<dbReference type="SMART" id="SM00870">
    <property type="entry name" value="Asparaginase"/>
    <property type="match status" value="1"/>
</dbReference>
<dbReference type="AlphaFoldDB" id="A0A7L5BU12"/>
<evidence type="ECO:0000256" key="2">
    <source>
        <dbReference type="ARBA" id="ARBA00022801"/>
    </source>
</evidence>
<feature type="domain" description="Asparaginase/glutaminase C-terminal" evidence="5">
    <location>
        <begin position="211"/>
        <end position="325"/>
    </location>
</feature>
<organism evidence="6 7">
    <name type="scientific">Pikeienuella piscinae</name>
    <dbReference type="NCBI Taxonomy" id="2748098"/>
    <lineage>
        <taxon>Bacteria</taxon>
        <taxon>Pseudomonadati</taxon>
        <taxon>Pseudomonadota</taxon>
        <taxon>Alphaproteobacteria</taxon>
        <taxon>Rhodobacterales</taxon>
        <taxon>Paracoccaceae</taxon>
        <taxon>Pikeienuella</taxon>
    </lineage>
</organism>
<dbReference type="SUPFAM" id="SSF53774">
    <property type="entry name" value="Glutaminase/Asparaginase"/>
    <property type="match status" value="1"/>
</dbReference>
<dbReference type="EMBL" id="CP049056">
    <property type="protein sequence ID" value="QIE55680.1"/>
    <property type="molecule type" value="Genomic_DNA"/>
</dbReference>
<keyword evidence="2" id="KW-0378">Hydrolase</keyword>
<dbReference type="Gene3D" id="3.40.50.40">
    <property type="match status" value="1"/>
</dbReference>
<accession>A0A7L5BU12</accession>
<dbReference type="InterPro" id="IPR004550">
    <property type="entry name" value="AsnASE_II"/>
</dbReference>
<dbReference type="InterPro" id="IPR037152">
    <property type="entry name" value="L-asparaginase_N_sf"/>
</dbReference>
<evidence type="ECO:0000313" key="7">
    <source>
        <dbReference type="Proteomes" id="UP000503336"/>
    </source>
</evidence>
<dbReference type="InterPro" id="IPR006034">
    <property type="entry name" value="Asparaginase/glutaminase-like"/>
</dbReference>
<dbReference type="InterPro" id="IPR027474">
    <property type="entry name" value="L-asparaginase_N"/>
</dbReference>
<dbReference type="PANTHER" id="PTHR11707">
    <property type="entry name" value="L-ASPARAGINASE"/>
    <property type="match status" value="1"/>
</dbReference>
<dbReference type="SFLD" id="SFLDS00057">
    <property type="entry name" value="Glutaminase/Asparaginase"/>
    <property type="match status" value="1"/>
</dbReference>
<evidence type="ECO:0000256" key="3">
    <source>
        <dbReference type="PIRSR" id="PIRSR001220-1"/>
    </source>
</evidence>
<proteinExistence type="inferred from homology"/>
<dbReference type="InterPro" id="IPR040919">
    <property type="entry name" value="Asparaginase_C"/>
</dbReference>
<dbReference type="GO" id="GO:0004067">
    <property type="term" value="F:asparaginase activity"/>
    <property type="evidence" value="ECO:0007669"/>
    <property type="project" value="UniProtKB-UniRule"/>
</dbReference>
<evidence type="ECO:0000259" key="4">
    <source>
        <dbReference type="Pfam" id="PF00710"/>
    </source>
</evidence>
<evidence type="ECO:0000256" key="1">
    <source>
        <dbReference type="ARBA" id="ARBA00010518"/>
    </source>
</evidence>
<name>A0A7L5BU12_9RHOB</name>
<evidence type="ECO:0000259" key="5">
    <source>
        <dbReference type="Pfam" id="PF17763"/>
    </source>
</evidence>
<reference evidence="6 7" key="1">
    <citation type="submission" date="2020-02" db="EMBL/GenBank/DDBJ databases">
        <title>complete genome sequence of Rhodobacteraceae bacterium.</title>
        <authorList>
            <person name="Park J."/>
            <person name="Kim Y.-S."/>
            <person name="Kim K.-H."/>
        </authorList>
    </citation>
    <scope>NUCLEOTIDE SEQUENCE [LARGE SCALE GENOMIC DNA]</scope>
    <source>
        <strain evidence="6 7">RR4-56</strain>
    </source>
</reference>
<keyword evidence="7" id="KW-1185">Reference proteome</keyword>
<dbReference type="PANTHER" id="PTHR11707:SF28">
    <property type="entry name" value="60 KDA LYSOPHOSPHOLIPASE"/>
    <property type="match status" value="1"/>
</dbReference>
<comment type="similarity">
    <text evidence="1">Belongs to the asparaginase 1 family.</text>
</comment>
<protein>
    <submittedName>
        <fullName evidence="6">Asparaginase</fullName>
    </submittedName>
</protein>
<dbReference type="PRINTS" id="PR00139">
    <property type="entry name" value="ASNGLNASE"/>
</dbReference>
<evidence type="ECO:0000313" key="6">
    <source>
        <dbReference type="EMBL" id="QIE55680.1"/>
    </source>
</evidence>
<dbReference type="Pfam" id="PF17763">
    <property type="entry name" value="Asparaginase_C"/>
    <property type="match status" value="1"/>
</dbReference>
<dbReference type="KEGG" id="hdh:G5B40_09610"/>
<feature type="active site" description="O-isoaspartyl threonine intermediate" evidence="3">
    <location>
        <position position="14"/>
    </location>
</feature>
<dbReference type="PIRSF" id="PIRSF500176">
    <property type="entry name" value="L_ASNase"/>
    <property type="match status" value="1"/>
</dbReference>
<sequence length="329" mass="33619">MTQPRVLLLALGGTISMKGAPGRGIVPTLTGADLVAAVPGLSAVAEIEARSPYQLPGASLTFSHLNALAGMIDAALADDFAGAVVVQGTDTIEETAFVLDCLVGGVKPVVVTGAMRGPEAAGADGPANILAAVTYAASPGMEGRGVVAILNDEIHAARYVRKGHTGLTSAFTSSPQGPIGFVLEGRALMHARTEPMPKLPRTPEDAEPPAVALVTLGLGDDGRMIEAVSSLGYAGAVVVGMGAGHVPSAHVPRLSALAEQMPVVLSTRVANGPVFTGTYGFPGSETDLLARGIIPSGSLGFAKARLLLQMQLSIGYDRKEIKSAFSRFY</sequence>
<dbReference type="Proteomes" id="UP000503336">
    <property type="component" value="Chromosome"/>
</dbReference>
<dbReference type="Gene3D" id="3.40.50.1170">
    <property type="entry name" value="L-asparaginase, N-terminal domain"/>
    <property type="match status" value="1"/>
</dbReference>
<dbReference type="GO" id="GO:0006528">
    <property type="term" value="P:asparagine metabolic process"/>
    <property type="evidence" value="ECO:0007669"/>
    <property type="project" value="InterPro"/>
</dbReference>
<dbReference type="CDD" id="cd08964">
    <property type="entry name" value="L-asparaginase_II"/>
    <property type="match status" value="1"/>
</dbReference>